<proteinExistence type="predicted"/>
<evidence type="ECO:0000313" key="3">
    <source>
        <dbReference type="Proteomes" id="UP001165085"/>
    </source>
</evidence>
<comment type="caution">
    <text evidence="2">The sequence shown here is derived from an EMBL/GenBank/DDBJ whole genome shotgun (WGS) entry which is preliminary data.</text>
</comment>
<dbReference type="EMBL" id="BRXY01000165">
    <property type="protein sequence ID" value="GMH73212.1"/>
    <property type="molecule type" value="Genomic_DNA"/>
</dbReference>
<dbReference type="AlphaFoldDB" id="A0A9W7AJ43"/>
<keyword evidence="3" id="KW-1185">Reference proteome</keyword>
<feature type="compositionally biased region" description="Acidic residues" evidence="1">
    <location>
        <begin position="167"/>
        <end position="188"/>
    </location>
</feature>
<feature type="compositionally biased region" description="Acidic residues" evidence="1">
    <location>
        <begin position="203"/>
        <end position="234"/>
    </location>
</feature>
<feature type="region of interest" description="Disordered" evidence="1">
    <location>
        <begin position="158"/>
        <end position="330"/>
    </location>
</feature>
<reference evidence="3" key="1">
    <citation type="journal article" date="2023" name="Commun. Biol.">
        <title>Genome analysis of Parmales, the sister group of diatoms, reveals the evolutionary specialization of diatoms from phago-mixotrophs to photoautotrophs.</title>
        <authorList>
            <person name="Ban H."/>
            <person name="Sato S."/>
            <person name="Yoshikawa S."/>
            <person name="Yamada K."/>
            <person name="Nakamura Y."/>
            <person name="Ichinomiya M."/>
            <person name="Sato N."/>
            <person name="Blanc-Mathieu R."/>
            <person name="Endo H."/>
            <person name="Kuwata A."/>
            <person name="Ogata H."/>
        </authorList>
    </citation>
    <scope>NUCLEOTIDE SEQUENCE [LARGE SCALE GENOMIC DNA]</scope>
    <source>
        <strain evidence="3">NIES 3701</strain>
    </source>
</reference>
<dbReference type="OrthoDB" id="10545854at2759"/>
<feature type="compositionally biased region" description="Low complexity" evidence="1">
    <location>
        <begin position="246"/>
        <end position="258"/>
    </location>
</feature>
<dbReference type="Proteomes" id="UP001165085">
    <property type="component" value="Unassembled WGS sequence"/>
</dbReference>
<evidence type="ECO:0000256" key="1">
    <source>
        <dbReference type="SAM" id="MobiDB-lite"/>
    </source>
</evidence>
<protein>
    <submittedName>
        <fullName evidence="2">Uncharacterized protein</fullName>
    </submittedName>
</protein>
<name>A0A9W7AJ43_9STRA</name>
<organism evidence="2 3">
    <name type="scientific">Triparma strigata</name>
    <dbReference type="NCBI Taxonomy" id="1606541"/>
    <lineage>
        <taxon>Eukaryota</taxon>
        <taxon>Sar</taxon>
        <taxon>Stramenopiles</taxon>
        <taxon>Ochrophyta</taxon>
        <taxon>Bolidophyceae</taxon>
        <taxon>Parmales</taxon>
        <taxon>Triparmaceae</taxon>
        <taxon>Triparma</taxon>
    </lineage>
</organism>
<evidence type="ECO:0000313" key="2">
    <source>
        <dbReference type="EMBL" id="GMH73212.1"/>
    </source>
</evidence>
<accession>A0A9W7AJ43</accession>
<sequence length="765" mass="84399">MSKPAPSAPWTCPTCTFNNSSSAYTSSCESEEKQKKAQLILASGDCLICGESSFDSPTYTLRDCPSTCVACEECLQNDDEYWAKKQKQSKPKPSTQTFVTGTAVTKNKKSGSIRDYDKDSKLYTVLFESSERKTFKENQIRKIHFRTFKENQIRKMLTSKGEKVSEEDLADMEVEESDKAESDEEFGEADLKKAEAKEVYSSSEDEFEFDDENDDDEEEQELQDSESDFSEEEEPVKKSTKKARTAKSSSVVTKTSSVDDSDDDAFETSAKKTLPSKKLKGTSKVMVDEEDEDMTDLLAPDKIASKKEATKAPKAPAGKPAKAKNSKKSRNDLCSASTASFLRALCQSNPVKPNSWKAFVGFRGEFAGANNRSYYIAYFFLEKLRVLQGEPKSVSRIASEKQFPNGRPFAFLPNGRPFTLPREEEPSNGIPRLCNFSKQCRSLCIRGCSAPGNGGEVTCGGARCNLSGMVKSLCNRRCSATANGGEFACGGSLCNLSGMARSLCGMGCSAEENGGRGRYRVTCGGSLCNLSGACRNICGMACGVAENGGNVACGNGLCPASNLQPWFCNGSGEEHLEHCGSGLFVRSIVNRSLLLGRFYELDKVTDEELENGLGCTVLQFHRWIEATYCGDNIDMARSARLIELDHQRPVAQIAELMKRGSTLDSLEVKEVQMDICHWTNYAYLSSLENSWKSAKFPPEFKARLQERRASFRKAFKEEEEKGGDGMDGAIRLLQAKAGEDRFGLMPAEYESVRKAEEARRMDSLK</sequence>
<feature type="compositionally biased region" description="Basic and acidic residues" evidence="1">
    <location>
        <begin position="189"/>
        <end position="198"/>
    </location>
</feature>
<gene>
    <name evidence="2" type="ORF">TrST_g7036</name>
</gene>